<evidence type="ECO:0000313" key="3">
    <source>
        <dbReference type="Proteomes" id="UP000249725"/>
    </source>
</evidence>
<dbReference type="Pfam" id="PF12770">
    <property type="entry name" value="CHAT"/>
    <property type="match status" value="1"/>
</dbReference>
<dbReference type="InterPro" id="IPR024983">
    <property type="entry name" value="CHAT_dom"/>
</dbReference>
<accession>A0A328AQF8</accession>
<name>A0A328AQF8_9CAUL</name>
<gene>
    <name evidence="2" type="ORF">DJ018_04585</name>
</gene>
<feature type="domain" description="CHAT" evidence="1">
    <location>
        <begin position="399"/>
        <end position="715"/>
    </location>
</feature>
<evidence type="ECO:0000313" key="2">
    <source>
        <dbReference type="EMBL" id="RAK57230.1"/>
    </source>
</evidence>
<reference evidence="3" key="1">
    <citation type="submission" date="2018-05" db="EMBL/GenBank/DDBJ databases">
        <authorList>
            <person name="Li X."/>
        </authorList>
    </citation>
    <scope>NUCLEOTIDE SEQUENCE [LARGE SCALE GENOMIC DNA]</scope>
    <source>
        <strain evidence="3">YIM 73061</strain>
    </source>
</reference>
<dbReference type="EMBL" id="QFYR01000001">
    <property type="protein sequence ID" value="RAK57230.1"/>
    <property type="molecule type" value="Genomic_DNA"/>
</dbReference>
<proteinExistence type="predicted"/>
<protein>
    <recommendedName>
        <fullName evidence="1">CHAT domain-containing protein</fullName>
    </recommendedName>
</protein>
<dbReference type="Proteomes" id="UP000249725">
    <property type="component" value="Unassembled WGS sequence"/>
</dbReference>
<evidence type="ECO:0000259" key="1">
    <source>
        <dbReference type="Pfam" id="PF12770"/>
    </source>
</evidence>
<sequence>MLEIRTLAAAGNRARLLASIDRTLSLIATVQNPQLARLTIACALSDVIEALRGAGEIERAYGLYKAAGVQIGEALPATSLDHATWRLREAELLQQIGQGAAAGQVLDLALAALAAIQVSAEVKEPMLARAGRLKAGLTDAEETLGGAFGGSGEVDRLASVALAEADPALRARKLAQLGKAIRVDADGAGAARWRRPGLLDQRLIGLVLTHTDDRSLDAETAFALHQLAGRTGPSFDAEALTRLASAKDEITRRTTHQMLRLTARRDRLVRQQIQGVALRMLEPPSSAAILQHDIARRQLIADFDRRIAAAEAQLGDPAAISLVSLRQLQTVLGPDEAVLALSKTAGGHALLCVRRDGAMQSYAPVNAARLRLDGRLVQAALTAGHAPSEDADSQYPVEAAVRLYDVLIRPFEPCLKPGDRLIWLSGTAGAPVPLAALPASAPPKLQRGYDLGAGDWLVKRHAISYAGSAGVILASRTGGGTGGDLDFLGVGDPVLGGSTAAGEDATKVVLRGLRSGVRLDGLEPLPETRDELEASAKGFRSSRLLLQGQATERGWRQEMVGAYRYLSFATHGLIRDDLQGLAEPALVFTPVSAADPNDDGLLTASEIADLNLRARFVALSACNTANFDMTQMAQDLPALSSAFAVAGTPSTLGTLWPVNSETGKQVVTGLFARLRDQGLGPAEALAQAQRSFLAAPPSRAYLHPRFWAPFVILGDGTPPAAAETAKPALSGVEVLTERGGEVLSLAQAPGGVAARLIADKDADGRQAAAVRLASGSGSELWREATADGASRVLVQLDAGLLSGGYALTPAGRYAPKLTLLKPDGARAGETLGAGLASVDAFPMAAARLDGEQAVVAVGELNLRDAPGAGGGRLHLLAVGADLRPRGLFTVSTPAAEAIESATVTPLGNRLLVTVTYVGATVLPLEGLDDYDAATCRPQRATLIELRDLATGQTLAAQTFDGVSVIAAVAQGRGVWLGGARRTPCGEDRAVVLALDDKLAPRTLYEDANLGASQVRTLALTPGGAFAAASKANVTDYRAPDVAAAARADPYALRPFPDTYSGLLVTLDRRGRPSTPRLLDSGSNIYVTTALAQPSGEILVGGAVAGQAAIFKLRER</sequence>
<dbReference type="AlphaFoldDB" id="A0A328AQF8"/>
<keyword evidence="3" id="KW-1185">Reference proteome</keyword>
<comment type="caution">
    <text evidence="2">The sequence shown here is derived from an EMBL/GenBank/DDBJ whole genome shotgun (WGS) entry which is preliminary data.</text>
</comment>
<organism evidence="2 3">
    <name type="scientific">Phenylobacterium deserti</name>
    <dbReference type="NCBI Taxonomy" id="1914756"/>
    <lineage>
        <taxon>Bacteria</taxon>
        <taxon>Pseudomonadati</taxon>
        <taxon>Pseudomonadota</taxon>
        <taxon>Alphaproteobacteria</taxon>
        <taxon>Caulobacterales</taxon>
        <taxon>Caulobacteraceae</taxon>
        <taxon>Phenylobacterium</taxon>
    </lineage>
</organism>